<proteinExistence type="predicted"/>
<reference evidence="1 2" key="1">
    <citation type="submission" date="2019-09" db="EMBL/GenBank/DDBJ databases">
        <authorList>
            <person name="Chandra G."/>
            <person name="Truman W A."/>
        </authorList>
    </citation>
    <scope>NUCLEOTIDE SEQUENCE [LARGE SCALE GENOMIC DNA]</scope>
    <source>
        <strain evidence="1">PS928</strain>
    </source>
</reference>
<protein>
    <submittedName>
        <fullName evidence="1">Uncharacterized protein</fullName>
    </submittedName>
</protein>
<gene>
    <name evidence="1" type="ORF">PS928_01982</name>
</gene>
<evidence type="ECO:0000313" key="1">
    <source>
        <dbReference type="EMBL" id="VVP94596.1"/>
    </source>
</evidence>
<dbReference type="AlphaFoldDB" id="A0A5E7T710"/>
<sequence>MKSSSYHVLRVLGGCKYAPTLRRKKIDNSTLKYKDIPKGYYGAINRFPSTPLTGHR</sequence>
<evidence type="ECO:0000313" key="2">
    <source>
        <dbReference type="Proteomes" id="UP000381378"/>
    </source>
</evidence>
<name>A0A5E7T710_PSEFL</name>
<dbReference type="Proteomes" id="UP000381378">
    <property type="component" value="Unassembled WGS sequence"/>
</dbReference>
<dbReference type="EMBL" id="CABVJF010000006">
    <property type="protein sequence ID" value="VVP94596.1"/>
    <property type="molecule type" value="Genomic_DNA"/>
</dbReference>
<accession>A0A5E7T710</accession>
<organism evidence="1 2">
    <name type="scientific">Pseudomonas fluorescens</name>
    <dbReference type="NCBI Taxonomy" id="294"/>
    <lineage>
        <taxon>Bacteria</taxon>
        <taxon>Pseudomonadati</taxon>
        <taxon>Pseudomonadota</taxon>
        <taxon>Gammaproteobacteria</taxon>
        <taxon>Pseudomonadales</taxon>
        <taxon>Pseudomonadaceae</taxon>
        <taxon>Pseudomonas</taxon>
    </lineage>
</organism>